<name>A0A0B8PJS5_9VIBR</name>
<accession>A0A0B8PJS5</accession>
<evidence type="ECO:0000313" key="1">
    <source>
        <dbReference type="EMBL" id="GAM62984.1"/>
    </source>
</evidence>
<evidence type="ECO:0000313" key="2">
    <source>
        <dbReference type="Proteomes" id="UP000031670"/>
    </source>
</evidence>
<dbReference type="EMBL" id="BBSA01000007">
    <property type="protein sequence ID" value="GAM62984.1"/>
    <property type="molecule type" value="Genomic_DNA"/>
</dbReference>
<organism evidence="1 2">
    <name type="scientific">Vibrio ishigakensis</name>
    <dbReference type="NCBI Taxonomy" id="1481914"/>
    <lineage>
        <taxon>Bacteria</taxon>
        <taxon>Pseudomonadati</taxon>
        <taxon>Pseudomonadota</taxon>
        <taxon>Gammaproteobacteria</taxon>
        <taxon>Vibrionales</taxon>
        <taxon>Vibrionaceae</taxon>
        <taxon>Vibrio</taxon>
    </lineage>
</organism>
<proteinExistence type="predicted"/>
<sequence>MPQTALNAFQENLAKYQLPTGYRIEFGGESAERDESVNSLVAICRW</sequence>
<gene>
    <name evidence="1" type="ORF">JCM19232_4661</name>
</gene>
<comment type="caution">
    <text evidence="1">The sequence shown here is derived from an EMBL/GenBank/DDBJ whole genome shotgun (WGS) entry which is preliminary data.</text>
</comment>
<reference evidence="1 2" key="1">
    <citation type="submission" date="2015-01" db="EMBL/GenBank/DDBJ databases">
        <title>Vibrio sp. C5 JCM 19232 whole genome shotgun sequence.</title>
        <authorList>
            <person name="Sawabe T."/>
            <person name="Meirelles P."/>
            <person name="Feng G."/>
            <person name="Sayaka M."/>
            <person name="Hattori M."/>
            <person name="Ohkuma M."/>
        </authorList>
    </citation>
    <scope>NUCLEOTIDE SEQUENCE [LARGE SCALE GENOMIC DNA]</scope>
    <source>
        <strain evidence="1 2">JCM19232</strain>
    </source>
</reference>
<reference evidence="1 2" key="2">
    <citation type="submission" date="2015-01" db="EMBL/GenBank/DDBJ databases">
        <authorList>
            <consortium name="NBRP consortium"/>
            <person name="Sawabe T."/>
            <person name="Meirelles P."/>
            <person name="Feng G."/>
            <person name="Sayaka M."/>
            <person name="Hattori M."/>
            <person name="Ohkuma M."/>
        </authorList>
    </citation>
    <scope>NUCLEOTIDE SEQUENCE [LARGE SCALE GENOMIC DNA]</scope>
    <source>
        <strain evidence="1 2">JCM19232</strain>
    </source>
</reference>
<protein>
    <submittedName>
        <fullName evidence="1">Cobalt-zinc-cadmium resistance protein CzcA</fullName>
    </submittedName>
</protein>
<dbReference type="Proteomes" id="UP000031670">
    <property type="component" value="Unassembled WGS sequence"/>
</dbReference>
<dbReference type="AlphaFoldDB" id="A0A0B8PJS5"/>